<dbReference type="RefSeq" id="XP_024500586.1">
    <property type="nucleotide sequence ID" value="XM_024646401.1"/>
</dbReference>
<evidence type="ECO:0000313" key="2">
    <source>
        <dbReference type="Proteomes" id="UP000035682"/>
    </source>
</evidence>
<evidence type="ECO:0000313" key="1">
    <source>
        <dbReference type="EMBL" id="CEF61377.1"/>
    </source>
</evidence>
<evidence type="ECO:0000313" key="4">
    <source>
        <dbReference type="WormBase" id="SRAE_0000050300"/>
    </source>
</evidence>
<keyword evidence="2" id="KW-1185">Reference proteome</keyword>
<dbReference type="WBParaSite" id="SRAE_0000050300.1">
    <property type="protein sequence ID" value="SRAE_0000050300.1"/>
    <property type="gene ID" value="WBGene00256247"/>
</dbReference>
<sequence length="129" mass="15169">MDFTEDLLEEVLGLVDSYAKEQSIDAMMKEYKQKFYNLNFAVTDNNPIMSFFSKVSDASKEFLLNIANKDIALFFTIYKMPKNISDDYFIFLRKKEKKSSTQSLKEYSSKENLLLKEKQILINKNVKFV</sequence>
<dbReference type="Proteomes" id="UP000035682">
    <property type="component" value="Unplaced"/>
</dbReference>
<reference evidence="3" key="3">
    <citation type="submission" date="2020-12" db="UniProtKB">
        <authorList>
            <consortium name="WormBaseParasite"/>
        </authorList>
    </citation>
    <scope>IDENTIFICATION</scope>
</reference>
<gene>
    <name evidence="1 3 4" type="ORF">SRAE_0000050300</name>
</gene>
<dbReference type="EMBL" id="LN609407">
    <property type="protein sequence ID" value="CEF61377.1"/>
    <property type="molecule type" value="Genomic_DNA"/>
</dbReference>
<dbReference type="GeneID" id="36373745"/>
<dbReference type="CTD" id="36373745"/>
<dbReference type="AlphaFoldDB" id="A0A090KZS4"/>
<proteinExistence type="predicted"/>
<accession>A0A090KZS4</accession>
<organism evidence="1">
    <name type="scientific">Strongyloides ratti</name>
    <name type="common">Parasitic roundworm</name>
    <dbReference type="NCBI Taxonomy" id="34506"/>
    <lineage>
        <taxon>Eukaryota</taxon>
        <taxon>Metazoa</taxon>
        <taxon>Ecdysozoa</taxon>
        <taxon>Nematoda</taxon>
        <taxon>Chromadorea</taxon>
        <taxon>Rhabditida</taxon>
        <taxon>Tylenchina</taxon>
        <taxon>Panagrolaimomorpha</taxon>
        <taxon>Strongyloidoidea</taxon>
        <taxon>Strongyloididae</taxon>
        <taxon>Strongyloides</taxon>
    </lineage>
</organism>
<reference evidence="1" key="2">
    <citation type="submission" date="2014-09" db="EMBL/GenBank/DDBJ databases">
        <authorList>
            <person name="Aslett A.Martin."/>
        </authorList>
    </citation>
    <scope>NUCLEOTIDE SEQUENCE</scope>
    <source>
        <strain evidence="1">ED321 Heterogonic</strain>
    </source>
</reference>
<dbReference type="WormBase" id="SRAE_0000050300">
    <property type="protein sequence ID" value="SRP04572"/>
    <property type="gene ID" value="WBGene00256247"/>
</dbReference>
<evidence type="ECO:0000313" key="3">
    <source>
        <dbReference type="WBParaSite" id="SRAE_0000050300.1"/>
    </source>
</evidence>
<name>A0A090KZS4_STRRB</name>
<reference evidence="2" key="1">
    <citation type="submission" date="2014-09" db="EMBL/GenBank/DDBJ databases">
        <authorList>
            <person name="Martin A.A."/>
        </authorList>
    </citation>
    <scope>NUCLEOTIDE SEQUENCE</scope>
    <source>
        <strain evidence="2">ED321</strain>
    </source>
</reference>
<protein>
    <submittedName>
        <fullName evidence="1 3">Uncharacterized protein</fullName>
    </submittedName>
</protein>